<dbReference type="EMBL" id="CP000103">
    <property type="protein sequence ID" value="ABB73422.1"/>
    <property type="molecule type" value="Genomic_DNA"/>
</dbReference>
<evidence type="ECO:0000313" key="3">
    <source>
        <dbReference type="Proteomes" id="UP000002718"/>
    </source>
</evidence>
<dbReference type="RefSeq" id="WP_011379477.1">
    <property type="nucleotide sequence ID" value="NC_007614.1"/>
</dbReference>
<sequence length="191" mass="22052">MKRTIINKEEVADWIREVGTNGVMLTISEPHAKLKYLNLEQAHMEPIVSRIIELASKVVYGKHKRFEALEGLVVCESPIFRPHFHIVFKKPETIDKVKFKDKLTKLAIRLCNKKFRFDLSDSNLPEGLKKVMAFPCYDRFVEVTNTHKNTGSYLTKEHANYYLLTGRKLVLKDSKIELSMKLYGATLSPVL</sequence>
<dbReference type="HOGENOM" id="CLU_1420145_0_0_4"/>
<gene>
    <name evidence="1" type="ordered locus">Nmul_A0113</name>
    <name evidence="2" type="ORF">SAMN05216403_13224</name>
</gene>
<dbReference type="Proteomes" id="UP000236751">
    <property type="component" value="Unassembled WGS sequence"/>
</dbReference>
<dbReference type="EMBL" id="FNVK01000032">
    <property type="protein sequence ID" value="SEG12047.1"/>
    <property type="molecule type" value="Genomic_DNA"/>
</dbReference>
<reference evidence="1 3" key="3">
    <citation type="journal article" date="2008" name="Appl. Environ. Microbiol.">
        <title>Complete genome sequence of Nitrosospira multiformis, an ammonia-oxidizing bacterium from the soil environment.</title>
        <authorList>
            <person name="Norton J.M."/>
            <person name="Klotz M.G."/>
            <person name="Stein L.Y."/>
            <person name="Arp D.J."/>
            <person name="Bottomley P.J."/>
            <person name="Chain P.S."/>
            <person name="Hauser L.J."/>
            <person name="Land M.L."/>
            <person name="Larimer F.W."/>
            <person name="Shin M.W."/>
            <person name="Starkenburg S.R."/>
        </authorList>
    </citation>
    <scope>NUCLEOTIDE SEQUENCE [LARGE SCALE GENOMIC DNA]</scope>
    <source>
        <strain evidence="1">ATCC 25196</strain>
        <strain evidence="3">ATCC 25196 / NCIMB 11849 / C 71</strain>
    </source>
</reference>
<organism evidence="1 3">
    <name type="scientific">Nitrosospira multiformis (strain ATCC 25196 / NCIMB 11849 / C 71)</name>
    <dbReference type="NCBI Taxonomy" id="323848"/>
    <lineage>
        <taxon>Bacteria</taxon>
        <taxon>Pseudomonadati</taxon>
        <taxon>Pseudomonadota</taxon>
        <taxon>Betaproteobacteria</taxon>
        <taxon>Nitrosomonadales</taxon>
        <taxon>Nitrosomonadaceae</taxon>
        <taxon>Nitrosospira</taxon>
    </lineage>
</organism>
<accession>Q2YCU9</accession>
<reference evidence="3" key="2">
    <citation type="submission" date="2005-08" db="EMBL/GenBank/DDBJ databases">
        <title>Complete sequence of chromosome 1 of Nitrosospira multiformis ATCC 25196.</title>
        <authorList>
            <person name="Copeland A."/>
            <person name="Lucas S."/>
            <person name="Lapidus A."/>
            <person name="Barry K."/>
            <person name="Detter J.C."/>
            <person name="Glavina T."/>
            <person name="Hammon N."/>
            <person name="Israni S."/>
            <person name="Pitluck S."/>
            <person name="Chain P."/>
            <person name="Malfatti S."/>
            <person name="Shin M."/>
            <person name="Vergez L."/>
            <person name="Schmutz J."/>
            <person name="Larimer F."/>
            <person name="Land M."/>
            <person name="Hauser L."/>
            <person name="Kyrpides N."/>
            <person name="Lykidis A."/>
            <person name="Richardson P."/>
        </authorList>
    </citation>
    <scope>NUCLEOTIDE SEQUENCE [LARGE SCALE GENOMIC DNA]</scope>
    <source>
        <strain evidence="3">ATCC 25196 / NCIMB 11849 / C 71</strain>
    </source>
</reference>
<reference evidence="2 4" key="4">
    <citation type="submission" date="2016-10" db="EMBL/GenBank/DDBJ databases">
        <authorList>
            <person name="de Groot N.N."/>
        </authorList>
    </citation>
    <scope>NUCLEOTIDE SEQUENCE [LARGE SCALE GENOMIC DNA]</scope>
    <source>
        <strain evidence="2 4">Nl13</strain>
    </source>
</reference>
<proteinExistence type="predicted"/>
<dbReference type="AlphaFoldDB" id="Q2YCU9"/>
<reference evidence="1" key="1">
    <citation type="submission" date="2005-08" db="EMBL/GenBank/DDBJ databases">
        <title>Complete sequence of Chromosome 1 of Nitrosospira multiformis ATCC 25196.</title>
        <authorList>
            <consortium name="US DOE Joint Genome Institute"/>
            <person name="Copeland A."/>
            <person name="Lucas S."/>
            <person name="Lapidus A."/>
            <person name="Barry K."/>
            <person name="Detter J.C."/>
            <person name="Glavina T."/>
            <person name="Hammon N."/>
            <person name="Israni S."/>
            <person name="Pitluck S."/>
            <person name="Chain P."/>
            <person name="Malfatti S."/>
            <person name="Shin M."/>
            <person name="Vergez L."/>
            <person name="Schmutz J."/>
            <person name="Larimer F."/>
            <person name="Land M."/>
            <person name="Hauser L."/>
            <person name="Kyrpides N."/>
            <person name="Lykidis A."/>
            <person name="Richardson P."/>
        </authorList>
    </citation>
    <scope>NUCLEOTIDE SEQUENCE</scope>
    <source>
        <strain evidence="1">ATCC 25196</strain>
    </source>
</reference>
<protein>
    <submittedName>
        <fullName evidence="1">Uncharacterized protein</fullName>
    </submittedName>
</protein>
<evidence type="ECO:0000313" key="1">
    <source>
        <dbReference type="EMBL" id="ABB73422.1"/>
    </source>
</evidence>
<dbReference type="Proteomes" id="UP000002718">
    <property type="component" value="Chromosome"/>
</dbReference>
<dbReference type="KEGG" id="nmu:Nmul_A0113"/>
<dbReference type="OrthoDB" id="9958483at2"/>
<name>Q2YCU9_NITMU</name>
<evidence type="ECO:0000313" key="2">
    <source>
        <dbReference type="EMBL" id="SEG12047.1"/>
    </source>
</evidence>
<keyword evidence="3" id="KW-1185">Reference proteome</keyword>
<evidence type="ECO:0000313" key="4">
    <source>
        <dbReference type="Proteomes" id="UP000236751"/>
    </source>
</evidence>